<evidence type="ECO:0000313" key="2">
    <source>
        <dbReference type="Proteomes" id="UP000603865"/>
    </source>
</evidence>
<dbReference type="AlphaFoldDB" id="A0A918FI97"/>
<protein>
    <submittedName>
        <fullName evidence="1">Uncharacterized protein</fullName>
    </submittedName>
</protein>
<evidence type="ECO:0000313" key="1">
    <source>
        <dbReference type="EMBL" id="GGR39300.1"/>
    </source>
</evidence>
<keyword evidence="2" id="KW-1185">Reference proteome</keyword>
<gene>
    <name evidence="1" type="ORF">GCM10008957_55230</name>
</gene>
<proteinExistence type="predicted"/>
<dbReference type="RefSeq" id="WP_189093748.1">
    <property type="nucleotide sequence ID" value="NZ_BMQL01000094.1"/>
</dbReference>
<name>A0A918FI97_9DEIO</name>
<dbReference type="Proteomes" id="UP000603865">
    <property type="component" value="Unassembled WGS sequence"/>
</dbReference>
<reference evidence="1" key="1">
    <citation type="journal article" date="2014" name="Int. J. Syst. Evol. Microbiol.">
        <title>Complete genome sequence of Corynebacterium casei LMG S-19264T (=DSM 44701T), isolated from a smear-ripened cheese.</title>
        <authorList>
            <consortium name="US DOE Joint Genome Institute (JGI-PGF)"/>
            <person name="Walter F."/>
            <person name="Albersmeier A."/>
            <person name="Kalinowski J."/>
            <person name="Ruckert C."/>
        </authorList>
    </citation>
    <scope>NUCLEOTIDE SEQUENCE</scope>
    <source>
        <strain evidence="1">JCM 31311</strain>
    </source>
</reference>
<comment type="caution">
    <text evidence="1">The sequence shown here is derived from an EMBL/GenBank/DDBJ whole genome shotgun (WGS) entry which is preliminary data.</text>
</comment>
<accession>A0A918FI97</accession>
<organism evidence="1 2">
    <name type="scientific">Deinococcus ruber</name>
    <dbReference type="NCBI Taxonomy" id="1848197"/>
    <lineage>
        <taxon>Bacteria</taxon>
        <taxon>Thermotogati</taxon>
        <taxon>Deinococcota</taxon>
        <taxon>Deinococci</taxon>
        <taxon>Deinococcales</taxon>
        <taxon>Deinococcaceae</taxon>
        <taxon>Deinococcus</taxon>
    </lineage>
</organism>
<dbReference type="EMBL" id="BMQL01000094">
    <property type="protein sequence ID" value="GGR39300.1"/>
    <property type="molecule type" value="Genomic_DNA"/>
</dbReference>
<sequence>MIEVFKASHTGHCETQFTNTYQDITTHQWLPGFTRIGIGEAISPTSRQHYWAVLFAN</sequence>
<reference evidence="1" key="2">
    <citation type="submission" date="2020-09" db="EMBL/GenBank/DDBJ databases">
        <authorList>
            <person name="Sun Q."/>
            <person name="Ohkuma M."/>
        </authorList>
    </citation>
    <scope>NUCLEOTIDE SEQUENCE</scope>
    <source>
        <strain evidence="1">JCM 31311</strain>
    </source>
</reference>